<keyword evidence="2" id="KW-0998">Cell outer membrane</keyword>
<keyword evidence="2" id="KW-0472">Membrane</keyword>
<dbReference type="PANTHER" id="PTHR10612">
    <property type="entry name" value="APOLIPOPROTEIN D"/>
    <property type="match status" value="1"/>
</dbReference>
<feature type="domain" description="Lipocalin/cytosolic fatty-acid binding" evidence="3">
    <location>
        <begin position="8"/>
        <end position="149"/>
    </location>
</feature>
<evidence type="ECO:0000313" key="5">
    <source>
        <dbReference type="Proteomes" id="UP000177515"/>
    </source>
</evidence>
<comment type="function">
    <text evidence="2">Involved in the storage or transport of lipids necessary for membrane maintenance under stressful conditions. Displays a binding preference for lysophospholipids.</text>
</comment>
<dbReference type="Gene3D" id="2.40.128.20">
    <property type="match status" value="1"/>
</dbReference>
<accession>A0A1D9I7N1</accession>
<evidence type="ECO:0000259" key="3">
    <source>
        <dbReference type="Pfam" id="PF08212"/>
    </source>
</evidence>
<gene>
    <name evidence="4" type="ORF">BKK80_10975</name>
</gene>
<comment type="similarity">
    <text evidence="1 2">Belongs to the calycin superfamily. Lipocalin family.</text>
</comment>
<dbReference type="EMBL" id="CP017754">
    <property type="protein sequence ID" value="AOZ08091.1"/>
    <property type="molecule type" value="Genomic_DNA"/>
</dbReference>
<dbReference type="InterPro" id="IPR012674">
    <property type="entry name" value="Calycin"/>
</dbReference>
<dbReference type="Pfam" id="PF08212">
    <property type="entry name" value="Lipocalin_2"/>
    <property type="match status" value="1"/>
</dbReference>
<dbReference type="SUPFAM" id="SSF50814">
    <property type="entry name" value="Lipocalins"/>
    <property type="match status" value="1"/>
</dbReference>
<reference evidence="4 5" key="1">
    <citation type="submission" date="2016-10" db="EMBL/GenBank/DDBJ databases">
        <title>Complete genome sequences of three Cupriavidus strains isolated from various Malaysian environments.</title>
        <authorList>
            <person name="Abdullah A.A.-A."/>
            <person name="Shafie N.A.H."/>
            <person name="Lau N.S."/>
        </authorList>
    </citation>
    <scope>NUCLEOTIDE SEQUENCE [LARGE SCALE GENOMIC DNA]</scope>
    <source>
        <strain evidence="4 5">USMAA1020</strain>
    </source>
</reference>
<dbReference type="PIRSF" id="PIRSF036893">
    <property type="entry name" value="Lipocalin_ApoD"/>
    <property type="match status" value="1"/>
</dbReference>
<evidence type="ECO:0000256" key="2">
    <source>
        <dbReference type="PIRNR" id="PIRNR036893"/>
    </source>
</evidence>
<organism evidence="4 5">
    <name type="scientific">Cupriavidus malaysiensis</name>
    <dbReference type="NCBI Taxonomy" id="367825"/>
    <lineage>
        <taxon>Bacteria</taxon>
        <taxon>Pseudomonadati</taxon>
        <taxon>Pseudomonadota</taxon>
        <taxon>Betaproteobacteria</taxon>
        <taxon>Burkholderiales</taxon>
        <taxon>Burkholderiaceae</taxon>
        <taxon>Cupriavidus</taxon>
    </lineage>
</organism>
<comment type="subunit">
    <text evidence="2">Homodimer.</text>
</comment>
<dbReference type="PANTHER" id="PTHR10612:SF34">
    <property type="entry name" value="APOLIPOPROTEIN D"/>
    <property type="match status" value="1"/>
</dbReference>
<dbReference type="InterPro" id="IPR047202">
    <property type="entry name" value="Lipocalin_Blc-like_dom"/>
</dbReference>
<dbReference type="CDD" id="cd19438">
    <property type="entry name" value="lipocalin_Blc-like"/>
    <property type="match status" value="1"/>
</dbReference>
<dbReference type="InterPro" id="IPR022271">
    <property type="entry name" value="Lipocalin_ApoD"/>
</dbReference>
<keyword evidence="2" id="KW-0449">Lipoprotein</keyword>
<sequence length="166" mass="19105">MPLKTVPVDLPRYMGKWYVIANIPYFGERGNVASYAEWVLRDDGRIDDHYVYRPGSFDAPTKRMTFLDTPVPGSGGGEWRVRLFWPVTVQQLTLYVDPDYQVTLLGYPGKSLGWVFARRPDMDDGTYQALLRRLDEMGYDTSRFRRVPQFPSQLGQPGFQSPGDKE</sequence>
<evidence type="ECO:0000256" key="1">
    <source>
        <dbReference type="ARBA" id="ARBA00006889"/>
    </source>
</evidence>
<proteinExistence type="inferred from homology"/>
<keyword evidence="5" id="KW-1185">Reference proteome</keyword>
<name>A0A1D9I7N1_9BURK</name>
<dbReference type="InterPro" id="IPR000566">
    <property type="entry name" value="Lipocln_cytosolic_FA-bd_dom"/>
</dbReference>
<comment type="subcellular location">
    <subcellularLocation>
        <location evidence="2">Cell outer membrane</location>
    </subcellularLocation>
</comment>
<evidence type="ECO:0000313" key="4">
    <source>
        <dbReference type="EMBL" id="AOZ08091.1"/>
    </source>
</evidence>
<dbReference type="Proteomes" id="UP000177515">
    <property type="component" value="Chromosome 1"/>
</dbReference>
<keyword evidence="2" id="KW-0446">Lipid-binding</keyword>
<protein>
    <recommendedName>
        <fullName evidence="2">Outer membrane lipoprotein Blc</fullName>
    </recommendedName>
</protein>